<dbReference type="GO" id="GO:0003964">
    <property type="term" value="F:RNA-directed DNA polymerase activity"/>
    <property type="evidence" value="ECO:0007669"/>
    <property type="project" value="UniProtKB-KW"/>
</dbReference>
<dbReference type="Pfam" id="PF17921">
    <property type="entry name" value="Integrase_H2C2"/>
    <property type="match status" value="1"/>
</dbReference>
<keyword evidence="6" id="KW-0695">RNA-directed DNA polymerase</keyword>
<evidence type="ECO:0000259" key="8">
    <source>
        <dbReference type="Pfam" id="PF17917"/>
    </source>
</evidence>
<feature type="non-terminal residue" evidence="10">
    <location>
        <position position="1"/>
    </location>
</feature>
<evidence type="ECO:0000313" key="11">
    <source>
        <dbReference type="Proteomes" id="UP000257109"/>
    </source>
</evidence>
<dbReference type="InterPro" id="IPR043502">
    <property type="entry name" value="DNA/RNA_pol_sf"/>
</dbReference>
<dbReference type="GO" id="GO:0004519">
    <property type="term" value="F:endonuclease activity"/>
    <property type="evidence" value="ECO:0007669"/>
    <property type="project" value="UniProtKB-KW"/>
</dbReference>
<dbReference type="InterPro" id="IPR043128">
    <property type="entry name" value="Rev_trsase/Diguanyl_cyclase"/>
</dbReference>
<dbReference type="InterPro" id="IPR041373">
    <property type="entry name" value="RT_RNaseH"/>
</dbReference>
<feature type="domain" description="Reverse transcriptase RNase H-like" evidence="8">
    <location>
        <begin position="216"/>
        <end position="258"/>
    </location>
</feature>
<dbReference type="CDD" id="cd01647">
    <property type="entry name" value="RT_LTR"/>
    <property type="match status" value="1"/>
</dbReference>
<dbReference type="OrthoDB" id="529980at2759"/>
<dbReference type="EMBL" id="QJKJ01002519">
    <property type="protein sequence ID" value="RDY02504.1"/>
    <property type="molecule type" value="Genomic_DNA"/>
</dbReference>
<reference evidence="10" key="1">
    <citation type="submission" date="2018-05" db="EMBL/GenBank/DDBJ databases">
        <title>Draft genome of Mucuna pruriens seed.</title>
        <authorList>
            <person name="Nnadi N.E."/>
            <person name="Vos R."/>
            <person name="Hasami M.H."/>
            <person name="Devisetty U.K."/>
            <person name="Aguiy J.C."/>
        </authorList>
    </citation>
    <scope>NUCLEOTIDE SEQUENCE [LARGE SCALE GENOMIC DNA]</scope>
    <source>
        <strain evidence="10">JCA_2017</strain>
    </source>
</reference>
<proteinExistence type="predicted"/>
<evidence type="ECO:0000256" key="3">
    <source>
        <dbReference type="ARBA" id="ARBA00022722"/>
    </source>
</evidence>
<keyword evidence="11" id="KW-1185">Reference proteome</keyword>
<evidence type="ECO:0000256" key="1">
    <source>
        <dbReference type="ARBA" id="ARBA00022679"/>
    </source>
</evidence>
<dbReference type="GO" id="GO:0016787">
    <property type="term" value="F:hydrolase activity"/>
    <property type="evidence" value="ECO:0007669"/>
    <property type="project" value="UniProtKB-KW"/>
</dbReference>
<keyword evidence="5" id="KW-0378">Hydrolase</keyword>
<dbReference type="Proteomes" id="UP000257109">
    <property type="component" value="Unassembled WGS sequence"/>
</dbReference>
<dbReference type="PANTHER" id="PTHR35046">
    <property type="entry name" value="ZINC KNUCKLE (CCHC-TYPE) FAMILY PROTEIN"/>
    <property type="match status" value="1"/>
</dbReference>
<evidence type="ECO:0000313" key="10">
    <source>
        <dbReference type="EMBL" id="RDY02504.1"/>
    </source>
</evidence>
<evidence type="ECO:0000259" key="7">
    <source>
        <dbReference type="Pfam" id="PF00078"/>
    </source>
</evidence>
<name>A0A371HIG7_MUCPR</name>
<evidence type="ECO:0000259" key="9">
    <source>
        <dbReference type="Pfam" id="PF17921"/>
    </source>
</evidence>
<keyword evidence="3" id="KW-0540">Nuclease</keyword>
<dbReference type="PANTHER" id="PTHR35046:SF9">
    <property type="entry name" value="RNA-DIRECTED DNA POLYMERASE"/>
    <property type="match status" value="1"/>
</dbReference>
<protein>
    <submittedName>
        <fullName evidence="10">Retrovirus-related Pol polyprotein from transposon 17.6</fullName>
    </submittedName>
</protein>
<sequence>MDYRPINATITRSRYLIPYLDDFLNELQGACMFSKIDLRSEYHQIHMKEGDEWKTAFKTKLGLCEWLVMPFGLTNASNTFMRFMNHVLRSLIGKCVVVYFDDILIYSNCVNDHVLHMKIVLLLLKKESLYKCTFHTNEVIFLANTVCSQGIKVDEENIKAIQSWPTLKSIGNVMSFHGLDSLYRCFIKDFSTLYSQTFRQSFELECDASNVGVGDVWQYYLLPREFVIHSDHEALKHLRGKKMLIKRHAKWVEFLEQFPYVIKHKQRKGNVMVNAISRRHSLFSMLETNFRGFKHIKELYLKDEYFKETYELYANAANGGMMIFSLRIKDNLCPSIRELLVKEADEGGNMGNFGEYKTFKTFQEHFFWPHMRRDLHHICNRCLVCKLAKAKVNPHGSYTLLLIPSMS</sequence>
<dbReference type="AlphaFoldDB" id="A0A371HIG7"/>
<keyword evidence="2" id="KW-0548">Nucleotidyltransferase</keyword>
<keyword evidence="1" id="KW-0808">Transferase</keyword>
<dbReference type="InterPro" id="IPR041588">
    <property type="entry name" value="Integrase_H2C2"/>
</dbReference>
<keyword evidence="4" id="KW-0255">Endonuclease</keyword>
<dbReference type="InterPro" id="IPR000477">
    <property type="entry name" value="RT_dom"/>
</dbReference>
<dbReference type="Pfam" id="PF17917">
    <property type="entry name" value="RT_RNaseH"/>
    <property type="match status" value="1"/>
</dbReference>
<evidence type="ECO:0000256" key="6">
    <source>
        <dbReference type="ARBA" id="ARBA00022918"/>
    </source>
</evidence>
<gene>
    <name evidence="10" type="primary">pol</name>
    <name evidence="10" type="ORF">CR513_14027</name>
</gene>
<dbReference type="Pfam" id="PF00078">
    <property type="entry name" value="RVT_1"/>
    <property type="match status" value="1"/>
</dbReference>
<evidence type="ECO:0000256" key="5">
    <source>
        <dbReference type="ARBA" id="ARBA00022801"/>
    </source>
</evidence>
<feature type="domain" description="Reverse transcriptase" evidence="7">
    <location>
        <begin position="1"/>
        <end position="135"/>
    </location>
</feature>
<evidence type="ECO:0000256" key="4">
    <source>
        <dbReference type="ARBA" id="ARBA00022759"/>
    </source>
</evidence>
<dbReference type="SUPFAM" id="SSF56672">
    <property type="entry name" value="DNA/RNA polymerases"/>
    <property type="match status" value="1"/>
</dbReference>
<evidence type="ECO:0000256" key="2">
    <source>
        <dbReference type="ARBA" id="ARBA00022695"/>
    </source>
</evidence>
<organism evidence="10 11">
    <name type="scientific">Mucuna pruriens</name>
    <name type="common">Velvet bean</name>
    <name type="synonym">Dolichos pruriens</name>
    <dbReference type="NCBI Taxonomy" id="157652"/>
    <lineage>
        <taxon>Eukaryota</taxon>
        <taxon>Viridiplantae</taxon>
        <taxon>Streptophyta</taxon>
        <taxon>Embryophyta</taxon>
        <taxon>Tracheophyta</taxon>
        <taxon>Spermatophyta</taxon>
        <taxon>Magnoliopsida</taxon>
        <taxon>eudicotyledons</taxon>
        <taxon>Gunneridae</taxon>
        <taxon>Pentapetalae</taxon>
        <taxon>rosids</taxon>
        <taxon>fabids</taxon>
        <taxon>Fabales</taxon>
        <taxon>Fabaceae</taxon>
        <taxon>Papilionoideae</taxon>
        <taxon>50 kb inversion clade</taxon>
        <taxon>NPAAA clade</taxon>
        <taxon>indigoferoid/millettioid clade</taxon>
        <taxon>Phaseoleae</taxon>
        <taxon>Mucuna</taxon>
    </lineage>
</organism>
<accession>A0A371HIG7</accession>
<feature type="domain" description="Integrase zinc-binding" evidence="9">
    <location>
        <begin position="335"/>
        <end position="390"/>
    </location>
</feature>
<comment type="caution">
    <text evidence="10">The sequence shown here is derived from an EMBL/GenBank/DDBJ whole genome shotgun (WGS) entry which is preliminary data.</text>
</comment>
<dbReference type="Gene3D" id="3.30.70.270">
    <property type="match status" value="2"/>
</dbReference>
<dbReference type="Gene3D" id="1.10.340.70">
    <property type="match status" value="1"/>
</dbReference>
<dbReference type="Gene3D" id="3.10.10.10">
    <property type="entry name" value="HIV Type 1 Reverse Transcriptase, subunit A, domain 1"/>
    <property type="match status" value="1"/>
</dbReference>